<dbReference type="AlphaFoldDB" id="Q89SP1"/>
<organism evidence="1 2">
    <name type="scientific">Bradyrhizobium diazoefficiens (strain JCM 10833 / BCRC 13528 / IAM 13628 / NBRC 14792 / USDA 110)</name>
    <dbReference type="NCBI Taxonomy" id="224911"/>
    <lineage>
        <taxon>Bacteria</taxon>
        <taxon>Pseudomonadati</taxon>
        <taxon>Pseudomonadota</taxon>
        <taxon>Alphaproteobacteria</taxon>
        <taxon>Hyphomicrobiales</taxon>
        <taxon>Nitrobacteraceae</taxon>
        <taxon>Bradyrhizobium</taxon>
    </lineage>
</organism>
<evidence type="ECO:0000313" key="2">
    <source>
        <dbReference type="Proteomes" id="UP000002526"/>
    </source>
</evidence>
<dbReference type="STRING" id="224911.AAV28_08700"/>
<dbReference type="Gene3D" id="3.20.20.80">
    <property type="entry name" value="Glycosidases"/>
    <property type="match status" value="1"/>
</dbReference>
<protein>
    <submittedName>
        <fullName evidence="1">Blr2359 protein</fullName>
    </submittedName>
</protein>
<dbReference type="HOGENOM" id="CLU_855125_0_0_5"/>
<dbReference type="SUPFAM" id="SSF51445">
    <property type="entry name" value="(Trans)glycosidases"/>
    <property type="match status" value="1"/>
</dbReference>
<dbReference type="OrthoDB" id="8188372at2"/>
<dbReference type="InterPro" id="IPR017853">
    <property type="entry name" value="GH"/>
</dbReference>
<dbReference type="Proteomes" id="UP000002526">
    <property type="component" value="Chromosome"/>
</dbReference>
<sequence length="399" mass="45468">MPITSVRGGDGLHLAARDLSPPIGHWSHRNAEPCRLSHRLVRSALMLLLLAVAVVASCADALALEWGVGGPPQKRRDLEPIFQLMKARGLTQYRTGLNLTQDAEPVEAPMFRKTVALAKRYSITLHPLINFPFRYGDRTDRGRYPKGDGEALYRQGYDRTYAFVRQFSADVLDWELENEINLLALDSDGKKLFGRGMTAADFEMPVMEDWAQVLHGASDAIDQINRETGSHLRKVLNTTSTMLGFLDFMESRGVKYDVISYHYYEVAGQNPHRHWNGRNLPFDLFKKLASYRRPVTFNEVNCGEIYKPAYGNQPGDALTEQCLRTLRDTFQYLKNQKDVEIESVMVYELFDEPQKKPPENRFGLMYEIDRPKVALFLLSEFAGGRLSAEELTELRTRGL</sequence>
<dbReference type="PATRIC" id="fig|224911.5.peg.2294"/>
<accession>Q89SP1</accession>
<dbReference type="InParanoid" id="Q89SP1"/>
<dbReference type="KEGG" id="bja:blr2359"/>
<keyword evidence="2" id="KW-1185">Reference proteome</keyword>
<name>Q89SP1_BRADU</name>
<reference evidence="2" key="1">
    <citation type="journal article" date="2002" name="DNA Res.">
        <title>Complete genomic sequence of nitrogen-fixing symbiotic bacterium Bradyrhizobium japonicum USDA110.</title>
        <authorList>
            <person name="Kaneko T."/>
            <person name="Nakamura Y."/>
            <person name="Sato S."/>
            <person name="Minamisawa K."/>
            <person name="Uchiumi T."/>
            <person name="Sasamoto S."/>
            <person name="Watanabe A."/>
            <person name="Idesawa K."/>
            <person name="Iriguchi M."/>
            <person name="Kawashima K."/>
            <person name="Kohara M."/>
            <person name="Matsumoto M."/>
            <person name="Shimpo S."/>
            <person name="Tsuruoka H."/>
            <person name="Wada T."/>
            <person name="Yamada M."/>
            <person name="Tabata S."/>
        </authorList>
    </citation>
    <scope>NUCLEOTIDE SEQUENCE [LARGE SCALE GENOMIC DNA]</scope>
    <source>
        <strain evidence="2">JCM 10833 / BCRC 13528 / IAM 13628 / NBRC 14792 / USDA 110</strain>
    </source>
</reference>
<dbReference type="EnsemblBacteria" id="BAC47624">
    <property type="protein sequence ID" value="BAC47624"/>
    <property type="gene ID" value="BAC47624"/>
</dbReference>
<dbReference type="eggNOG" id="COG2723">
    <property type="taxonomic scope" value="Bacteria"/>
</dbReference>
<dbReference type="EMBL" id="BA000040">
    <property type="protein sequence ID" value="BAC47624.1"/>
    <property type="molecule type" value="Genomic_DNA"/>
</dbReference>
<gene>
    <name evidence="1" type="ordered locus">blr2359</name>
</gene>
<evidence type="ECO:0000313" key="1">
    <source>
        <dbReference type="EMBL" id="BAC47624.1"/>
    </source>
</evidence>
<proteinExistence type="predicted"/>